<reference evidence="2 3" key="1">
    <citation type="submission" date="2019-11" db="EMBL/GenBank/DDBJ databases">
        <title>Pedobacter sp. HMF7647 Genome sequencing and assembly.</title>
        <authorList>
            <person name="Kang H."/>
            <person name="Kim H."/>
            <person name="Joh K."/>
        </authorList>
    </citation>
    <scope>NUCLEOTIDE SEQUENCE [LARGE SCALE GENOMIC DNA]</scope>
    <source>
        <strain evidence="2 3">HMF7647</strain>
    </source>
</reference>
<evidence type="ECO:0000313" key="3">
    <source>
        <dbReference type="Proteomes" id="UP000466586"/>
    </source>
</evidence>
<dbReference type="Pfam" id="PF00903">
    <property type="entry name" value="Glyoxalase"/>
    <property type="match status" value="1"/>
</dbReference>
<dbReference type="Proteomes" id="UP000466586">
    <property type="component" value="Unassembled WGS sequence"/>
</dbReference>
<dbReference type="Gene3D" id="3.10.180.10">
    <property type="entry name" value="2,3-Dihydroxybiphenyl 1,2-Dioxygenase, domain 1"/>
    <property type="match status" value="1"/>
</dbReference>
<dbReference type="PANTHER" id="PTHR34109:SF1">
    <property type="entry name" value="VOC DOMAIN-CONTAINING PROTEIN"/>
    <property type="match status" value="1"/>
</dbReference>
<dbReference type="EMBL" id="WVHT01000007">
    <property type="protein sequence ID" value="MXV52358.1"/>
    <property type="molecule type" value="Genomic_DNA"/>
</dbReference>
<sequence>MEQSNQKFQASAIAPWLTVKDGDQASQFYQSAFNAIETYRLEDPEGGVVVRLSVNGAEFWVSSDPGKSDEPVGGDSVRMVLTVSNPDELFQQAITAGAKEIFPVGEGHGWRLGRLEDPFGLHWEIGYQLAESKAIN</sequence>
<dbReference type="PANTHER" id="PTHR34109">
    <property type="entry name" value="BNAUNNG04460D PROTEIN-RELATED"/>
    <property type="match status" value="1"/>
</dbReference>
<keyword evidence="3" id="KW-1185">Reference proteome</keyword>
<dbReference type="InterPro" id="IPR029068">
    <property type="entry name" value="Glyas_Bleomycin-R_OHBP_Dase"/>
</dbReference>
<evidence type="ECO:0000313" key="2">
    <source>
        <dbReference type="EMBL" id="MXV52358.1"/>
    </source>
</evidence>
<accession>A0A7K1YEA1</accession>
<dbReference type="AlphaFoldDB" id="A0A7K1YEA1"/>
<proteinExistence type="predicted"/>
<dbReference type="InterPro" id="IPR004360">
    <property type="entry name" value="Glyas_Fos-R_dOase_dom"/>
</dbReference>
<protein>
    <submittedName>
        <fullName evidence="2">VOC family protein</fullName>
    </submittedName>
</protein>
<feature type="domain" description="VOC" evidence="1">
    <location>
        <begin position="9"/>
        <end position="128"/>
    </location>
</feature>
<gene>
    <name evidence="2" type="ORF">GS399_15390</name>
</gene>
<comment type="caution">
    <text evidence="2">The sequence shown here is derived from an EMBL/GenBank/DDBJ whole genome shotgun (WGS) entry which is preliminary data.</text>
</comment>
<dbReference type="PROSITE" id="PS51819">
    <property type="entry name" value="VOC"/>
    <property type="match status" value="1"/>
</dbReference>
<dbReference type="SUPFAM" id="SSF54593">
    <property type="entry name" value="Glyoxalase/Bleomycin resistance protein/Dihydroxybiphenyl dioxygenase"/>
    <property type="match status" value="1"/>
</dbReference>
<dbReference type="InterPro" id="IPR037523">
    <property type="entry name" value="VOC_core"/>
</dbReference>
<organism evidence="2 3">
    <name type="scientific">Hufsiella arboris</name>
    <dbReference type="NCBI Taxonomy" id="2695275"/>
    <lineage>
        <taxon>Bacteria</taxon>
        <taxon>Pseudomonadati</taxon>
        <taxon>Bacteroidota</taxon>
        <taxon>Sphingobacteriia</taxon>
        <taxon>Sphingobacteriales</taxon>
        <taxon>Sphingobacteriaceae</taxon>
        <taxon>Hufsiella</taxon>
    </lineage>
</organism>
<name>A0A7K1YEA1_9SPHI</name>
<evidence type="ECO:0000259" key="1">
    <source>
        <dbReference type="PROSITE" id="PS51819"/>
    </source>
</evidence>
<dbReference type="RefSeq" id="WP_160845531.1">
    <property type="nucleotide sequence ID" value="NZ_WVHT01000007.1"/>
</dbReference>